<protein>
    <submittedName>
        <fullName evidence="2">Uncharacterized protein</fullName>
    </submittedName>
</protein>
<dbReference type="EMBL" id="CM001888">
    <property type="protein sequence ID" value="EOY17839.1"/>
    <property type="molecule type" value="Genomic_DNA"/>
</dbReference>
<dbReference type="HOGENOM" id="CLU_020188_1_2_1"/>
<evidence type="ECO:0000256" key="1">
    <source>
        <dbReference type="SAM" id="Phobius"/>
    </source>
</evidence>
<feature type="transmembrane region" description="Helical" evidence="1">
    <location>
        <begin position="428"/>
        <end position="449"/>
    </location>
</feature>
<keyword evidence="3" id="KW-1185">Reference proteome</keyword>
<dbReference type="STRING" id="3641.A0A061FT91"/>
<dbReference type="PANTHER" id="PTHR31170">
    <property type="entry name" value="BNAC04G53230D PROTEIN"/>
    <property type="match status" value="1"/>
</dbReference>
<dbReference type="Proteomes" id="UP000026915">
    <property type="component" value="Chromosome 10"/>
</dbReference>
<reference evidence="2 3" key="1">
    <citation type="journal article" date="2013" name="Genome Biol.">
        <title>The genome sequence of the most widely cultivated cacao type and its use to identify candidate genes regulating pod color.</title>
        <authorList>
            <person name="Motamayor J.C."/>
            <person name="Mockaitis K."/>
            <person name="Schmutz J."/>
            <person name="Haiminen N."/>
            <person name="Iii D.L."/>
            <person name="Cornejo O."/>
            <person name="Findley S.D."/>
            <person name="Zheng P."/>
            <person name="Utro F."/>
            <person name="Royaert S."/>
            <person name="Saski C."/>
            <person name="Jenkins J."/>
            <person name="Podicheti R."/>
            <person name="Zhao M."/>
            <person name="Scheffler B.E."/>
            <person name="Stack J.C."/>
            <person name="Feltus F.A."/>
            <person name="Mustiga G.M."/>
            <person name="Amores F."/>
            <person name="Phillips W."/>
            <person name="Marelli J.P."/>
            <person name="May G.D."/>
            <person name="Shapiro H."/>
            <person name="Ma J."/>
            <person name="Bustamante C.D."/>
            <person name="Schnell R.J."/>
            <person name="Main D."/>
            <person name="Gilbert D."/>
            <person name="Parida L."/>
            <person name="Kuhn D.N."/>
        </authorList>
    </citation>
    <scope>NUCLEOTIDE SEQUENCE [LARGE SCALE GENOMIC DNA]</scope>
    <source>
        <strain evidence="3">cv. Matina 1-6</strain>
    </source>
</reference>
<dbReference type="eggNOG" id="ENOG502QTFS">
    <property type="taxonomic scope" value="Eukaryota"/>
</dbReference>
<keyword evidence="1" id="KW-0472">Membrane</keyword>
<dbReference type="InParanoid" id="A0A061FT91"/>
<dbReference type="PANTHER" id="PTHR31170:SF25">
    <property type="entry name" value="BNAA09G04570D PROTEIN"/>
    <property type="match status" value="1"/>
</dbReference>
<evidence type="ECO:0000313" key="3">
    <source>
        <dbReference type="Proteomes" id="UP000026915"/>
    </source>
</evidence>
<name>A0A061FT91_THECC</name>
<proteinExistence type="predicted"/>
<dbReference type="AlphaFoldDB" id="A0A061FT91"/>
<keyword evidence="1" id="KW-1133">Transmembrane helix</keyword>
<gene>
    <name evidence="2" type="ORF">TCM_042544</name>
</gene>
<dbReference type="Gramene" id="EOY17839">
    <property type="protein sequence ID" value="EOY17839"/>
    <property type="gene ID" value="TCM_042544"/>
</dbReference>
<dbReference type="Pfam" id="PF03140">
    <property type="entry name" value="DUF247"/>
    <property type="match status" value="1"/>
</dbReference>
<accession>A0A061FT91</accession>
<dbReference type="OMA" id="EIICNER"/>
<sequence>MSSDEELLWEVRISMPEIEHSDFIRERRAKLQSALLEAKNDQESGRGAKPLIQRVPAYLIDIKEDFKKYFEPRWVAIGPFHHRNPKFEQGEHTKLKLAALFAEENETTDAVLFNEIKKEIKDLRTCYNPEDIKDYDDDELAWMFFVDGSAVLYAVHYGLLRGEFQKLNIKAELVVLMALDFFLLENQLPYQVLKILIRLAKEPREWEKSITEFIRYSVITYTRDGKSQNPEEEEEEQEFTHLLERLRTKHLTGEREWSSSSMIGHLLLSGGDNRKHVKTIRRIKDLKEIGISVRPSESENLKNISFYCNLRGTLKMPCILVDDSTATKFLNLLALEMCRDFENDLAITSFLCFLGSLIDTAEDVKELRLTGILHSYLGSDEEVAELFCRMSRDLVPDLAIYYDVADRIHRYYNSRVMWIYSNYFGSNWSFLAFLGAVIGLSLTVIQTYFSAKTK</sequence>
<dbReference type="InterPro" id="IPR004158">
    <property type="entry name" value="DUF247_pln"/>
</dbReference>
<organism evidence="2 3">
    <name type="scientific">Theobroma cacao</name>
    <name type="common">Cacao</name>
    <name type="synonym">Cocoa</name>
    <dbReference type="NCBI Taxonomy" id="3641"/>
    <lineage>
        <taxon>Eukaryota</taxon>
        <taxon>Viridiplantae</taxon>
        <taxon>Streptophyta</taxon>
        <taxon>Embryophyta</taxon>
        <taxon>Tracheophyta</taxon>
        <taxon>Spermatophyta</taxon>
        <taxon>Magnoliopsida</taxon>
        <taxon>eudicotyledons</taxon>
        <taxon>Gunneridae</taxon>
        <taxon>Pentapetalae</taxon>
        <taxon>rosids</taxon>
        <taxon>malvids</taxon>
        <taxon>Malvales</taxon>
        <taxon>Malvaceae</taxon>
        <taxon>Byttnerioideae</taxon>
        <taxon>Theobroma</taxon>
    </lineage>
</organism>
<keyword evidence="1" id="KW-0812">Transmembrane</keyword>
<evidence type="ECO:0000313" key="2">
    <source>
        <dbReference type="EMBL" id="EOY17839.1"/>
    </source>
</evidence>